<dbReference type="EMBL" id="SRPO01000043">
    <property type="protein sequence ID" value="KAG5945688.1"/>
    <property type="molecule type" value="Genomic_DNA"/>
</dbReference>
<name>A0A9P7MI21_9HYPO</name>
<sequence length="420" mass="48513">MAAPHGHCSRLASLSIEILLEVYQHLDLHAIFRLSISNAEFYHFFQRHKISILLPVLQRDFNPFDEFLQAFTASAGDVADGGQYKPRTIVFKRFAGDAGLVLSGRAQVPAASGDVRRPRRFLQVSKTSTMPNMSQISAPAVFLTERDIPGLLRQCRVVREWEDLFPHMRWFHQPEDCRLLRPHEQIRFRRAFYRWWMYGVHFHGDSPRPRVGHPEPGVDDVRTSQMRYYSTAELLELMDLLETIKDVIVQYICPRLDPTWQQHPAEPMLTGTTSRCYSLITSWNDQSRWSRIVKTYAKLSPETLLYYFNNIYSYPRKRLMTEIRLGHPNFVFDQESMQIALRCALDERHWLENRINLADHGGGGILDFDDARDGDRERLQSDGSPDGLLPNGSKFVASQSRYSPRGDDGSSLDDLAVGRR</sequence>
<reference evidence="2 3" key="1">
    <citation type="journal article" date="2020" name="bioRxiv">
        <title>Whole genome comparisons of ergot fungi reveals the divergence and evolution of species within the genus Claviceps are the result of varying mechanisms driving genome evolution and host range expansion.</title>
        <authorList>
            <person name="Wyka S.A."/>
            <person name="Mondo S.J."/>
            <person name="Liu M."/>
            <person name="Dettman J."/>
            <person name="Nalam V."/>
            <person name="Broders K.D."/>
        </authorList>
    </citation>
    <scope>NUCLEOTIDE SEQUENCE [LARGE SCALE GENOMIC DNA]</scope>
    <source>
        <strain evidence="2 3">CCC 1485</strain>
    </source>
</reference>
<protein>
    <recommendedName>
        <fullName evidence="4">F-box domain-containing protein</fullName>
    </recommendedName>
</protein>
<organism evidence="2 3">
    <name type="scientific">Claviceps pazoutovae</name>
    <dbReference type="NCBI Taxonomy" id="1649127"/>
    <lineage>
        <taxon>Eukaryota</taxon>
        <taxon>Fungi</taxon>
        <taxon>Dikarya</taxon>
        <taxon>Ascomycota</taxon>
        <taxon>Pezizomycotina</taxon>
        <taxon>Sordariomycetes</taxon>
        <taxon>Hypocreomycetidae</taxon>
        <taxon>Hypocreales</taxon>
        <taxon>Clavicipitaceae</taxon>
        <taxon>Claviceps</taxon>
    </lineage>
</organism>
<accession>A0A9P7MI21</accession>
<evidence type="ECO:0000313" key="2">
    <source>
        <dbReference type="EMBL" id="KAG5945688.1"/>
    </source>
</evidence>
<comment type="caution">
    <text evidence="2">The sequence shown here is derived from an EMBL/GenBank/DDBJ whole genome shotgun (WGS) entry which is preliminary data.</text>
</comment>
<dbReference type="Proteomes" id="UP000706124">
    <property type="component" value="Unassembled WGS sequence"/>
</dbReference>
<dbReference type="AlphaFoldDB" id="A0A9P7MI21"/>
<keyword evidence="3" id="KW-1185">Reference proteome</keyword>
<dbReference type="OrthoDB" id="1638493at2759"/>
<evidence type="ECO:0000256" key="1">
    <source>
        <dbReference type="SAM" id="MobiDB-lite"/>
    </source>
</evidence>
<evidence type="ECO:0008006" key="4">
    <source>
        <dbReference type="Google" id="ProtNLM"/>
    </source>
</evidence>
<evidence type="ECO:0000313" key="3">
    <source>
        <dbReference type="Proteomes" id="UP000706124"/>
    </source>
</evidence>
<feature type="region of interest" description="Disordered" evidence="1">
    <location>
        <begin position="374"/>
        <end position="420"/>
    </location>
</feature>
<gene>
    <name evidence="2" type="ORF">E4U60_005058</name>
</gene>
<proteinExistence type="predicted"/>